<comment type="function">
    <text evidence="8 10">Plays an essential role in the initiation and regulation of chromosomal replication. ATP-DnaA binds to the origin of replication (oriC) to initiate formation of the DNA replication initiation complex once per cell cycle. Binds the DnaA box (a 9 base pair repeat at the origin) and separates the double-stranded (ds)DNA. Forms a right-handed helical filament on oriC DNA; dsDNA binds to the exterior of the filament while single-stranded (ss)DNA is stabiized in the filament's interior. The ATP-DnaA-oriC complex binds and stabilizes one strand of the AT-rich DNA unwinding element (DUE), permitting loading of DNA polymerase. After initiation quickly degrades to an ADP-DnaA complex that is not apt for DNA replication. Binds acidic phospholipids.</text>
</comment>
<evidence type="ECO:0000256" key="12">
    <source>
        <dbReference type="SAM" id="MobiDB-lite"/>
    </source>
</evidence>
<dbReference type="NCBIfam" id="TIGR00362">
    <property type="entry name" value="DnaA"/>
    <property type="match status" value="1"/>
</dbReference>
<feature type="domain" description="AAA+ ATPase" evidence="13">
    <location>
        <begin position="151"/>
        <end position="280"/>
    </location>
</feature>
<proteinExistence type="inferred from homology"/>
<comment type="caution">
    <text evidence="15">The sequence shown here is derived from an EMBL/GenBank/DDBJ whole genome shotgun (WGS) entry which is preliminary data.</text>
</comment>
<dbReference type="RefSeq" id="WP_027845810.1">
    <property type="nucleotide sequence ID" value="NZ_LMTZ01000171.1"/>
</dbReference>
<dbReference type="SUPFAM" id="SSF48295">
    <property type="entry name" value="TrpR-like"/>
    <property type="match status" value="1"/>
</dbReference>
<dbReference type="SMART" id="SM00382">
    <property type="entry name" value="AAA"/>
    <property type="match status" value="1"/>
</dbReference>
<feature type="region of interest" description="Domain I, interacts with DnaA modulators" evidence="8">
    <location>
        <begin position="1"/>
        <end position="82"/>
    </location>
</feature>
<comment type="subcellular location">
    <subcellularLocation>
        <location evidence="8">Cytoplasm</location>
    </subcellularLocation>
</comment>
<evidence type="ECO:0000259" key="13">
    <source>
        <dbReference type="SMART" id="SM00382"/>
    </source>
</evidence>
<gene>
    <name evidence="8" type="primary">dnaA</name>
    <name evidence="15" type="ORF">BC008_07030</name>
</gene>
<reference evidence="15 16" key="1">
    <citation type="journal article" date="2015" name="Genome Announc.">
        <title>Draft Genome of the Euendolithic (true boring) Cyanobacterium Mastigocoleus testarum strain BC008.</title>
        <authorList>
            <person name="Guida B.S."/>
            <person name="Garcia-Pichel F."/>
        </authorList>
    </citation>
    <scope>NUCLEOTIDE SEQUENCE [LARGE SCALE GENOMIC DNA]</scope>
    <source>
        <strain evidence="15 16">BC008</strain>
    </source>
</reference>
<evidence type="ECO:0000256" key="8">
    <source>
        <dbReference type="HAMAP-Rule" id="MF_00377"/>
    </source>
</evidence>
<dbReference type="GO" id="GO:0005737">
    <property type="term" value="C:cytoplasm"/>
    <property type="evidence" value="ECO:0007669"/>
    <property type="project" value="UniProtKB-SubCell"/>
</dbReference>
<feature type="binding site" evidence="8">
    <location>
        <position position="166"/>
    </location>
    <ligand>
        <name>ATP</name>
        <dbReference type="ChEBI" id="CHEBI:30616"/>
    </ligand>
</feature>
<evidence type="ECO:0000259" key="14">
    <source>
        <dbReference type="SMART" id="SM00760"/>
    </source>
</evidence>
<organism evidence="15 16">
    <name type="scientific">Mastigocoleus testarum BC008</name>
    <dbReference type="NCBI Taxonomy" id="371196"/>
    <lineage>
        <taxon>Bacteria</taxon>
        <taxon>Bacillati</taxon>
        <taxon>Cyanobacteriota</taxon>
        <taxon>Cyanophyceae</taxon>
        <taxon>Nostocales</taxon>
        <taxon>Hapalosiphonaceae</taxon>
        <taxon>Mastigocoleus</taxon>
    </lineage>
</organism>
<evidence type="ECO:0000313" key="16">
    <source>
        <dbReference type="Proteomes" id="UP000053372"/>
    </source>
</evidence>
<feature type="compositionally biased region" description="Polar residues" evidence="12">
    <location>
        <begin position="101"/>
        <end position="111"/>
    </location>
</feature>
<dbReference type="Pfam" id="PF00308">
    <property type="entry name" value="Bac_DnaA"/>
    <property type="match status" value="1"/>
</dbReference>
<comment type="caution">
    <text evidence="8">Lacks conserved residue(s) required for the propagation of feature annotation.</text>
</comment>
<dbReference type="InterPro" id="IPR018312">
    <property type="entry name" value="Chromosome_initiator_DnaA_CS"/>
</dbReference>
<dbReference type="GO" id="GO:0005524">
    <property type="term" value="F:ATP binding"/>
    <property type="evidence" value="ECO:0007669"/>
    <property type="project" value="UniProtKB-UniRule"/>
</dbReference>
<evidence type="ECO:0000256" key="2">
    <source>
        <dbReference type="ARBA" id="ARBA00022490"/>
    </source>
</evidence>
<comment type="domain">
    <text evidence="8">Domain I is involved in oligomerization and binding regulators, domain II is flexibile and of varying length in different bacteria, domain III forms the AAA+ region, while domain IV binds dsDNA.</text>
</comment>
<name>A0A0V7ZBD8_9CYAN</name>
<evidence type="ECO:0000256" key="5">
    <source>
        <dbReference type="ARBA" id="ARBA00022840"/>
    </source>
</evidence>
<feature type="domain" description="Chromosomal replication initiator DnaA C-terminal" evidence="14">
    <location>
        <begin position="361"/>
        <end position="430"/>
    </location>
</feature>
<dbReference type="HAMAP" id="MF_00377">
    <property type="entry name" value="DnaA_bact"/>
    <property type="match status" value="1"/>
</dbReference>
<dbReference type="InterPro" id="IPR024633">
    <property type="entry name" value="DnaA_N_dom"/>
</dbReference>
<dbReference type="CDD" id="cd06571">
    <property type="entry name" value="Bac_DnaA_C"/>
    <property type="match status" value="1"/>
</dbReference>
<dbReference type="Gene3D" id="3.30.300.180">
    <property type="match status" value="1"/>
</dbReference>
<dbReference type="InterPro" id="IPR013159">
    <property type="entry name" value="DnaA_C"/>
</dbReference>
<keyword evidence="4 8" id="KW-0547">Nucleotide-binding</keyword>
<dbReference type="GO" id="GO:0006270">
    <property type="term" value="P:DNA replication initiation"/>
    <property type="evidence" value="ECO:0007669"/>
    <property type="project" value="UniProtKB-UniRule"/>
</dbReference>
<evidence type="ECO:0000256" key="7">
    <source>
        <dbReference type="ARBA" id="ARBA00023125"/>
    </source>
</evidence>
<dbReference type="FunFam" id="3.40.50.300:FF:000668">
    <property type="entry name" value="Chromosomal replication initiator protein DnaA"/>
    <property type="match status" value="1"/>
</dbReference>
<feature type="binding site" evidence="8">
    <location>
        <position position="165"/>
    </location>
    <ligand>
        <name>ATP</name>
        <dbReference type="ChEBI" id="CHEBI:30616"/>
    </ligand>
</feature>
<comment type="subunit">
    <text evidence="8">Oligomerizes as a right-handed, spiral filament on DNA at oriC.</text>
</comment>
<evidence type="ECO:0000256" key="6">
    <source>
        <dbReference type="ARBA" id="ARBA00023121"/>
    </source>
</evidence>
<evidence type="ECO:0000256" key="11">
    <source>
        <dbReference type="RuleBase" id="RU004227"/>
    </source>
</evidence>
<keyword evidence="2 8" id="KW-0963">Cytoplasm</keyword>
<dbReference type="GO" id="GO:0008289">
    <property type="term" value="F:lipid binding"/>
    <property type="evidence" value="ECO:0007669"/>
    <property type="project" value="UniProtKB-KW"/>
</dbReference>
<comment type="similarity">
    <text evidence="1 8 11">Belongs to the DnaA family.</text>
</comment>
<dbReference type="PANTHER" id="PTHR30050:SF2">
    <property type="entry name" value="CHROMOSOMAL REPLICATION INITIATOR PROTEIN DNAA"/>
    <property type="match status" value="1"/>
</dbReference>
<feature type="binding site" evidence="8">
    <location>
        <position position="162"/>
    </location>
    <ligand>
        <name>ATP</name>
        <dbReference type="ChEBI" id="CHEBI:30616"/>
    </ligand>
</feature>
<keyword evidence="16" id="KW-1185">Reference proteome</keyword>
<dbReference type="InterPro" id="IPR001957">
    <property type="entry name" value="Chromosome_initiator_DnaA"/>
</dbReference>
<evidence type="ECO:0000256" key="1">
    <source>
        <dbReference type="ARBA" id="ARBA00006583"/>
    </source>
</evidence>
<dbReference type="Gene3D" id="1.10.8.60">
    <property type="match status" value="1"/>
</dbReference>
<dbReference type="InterPro" id="IPR010921">
    <property type="entry name" value="Trp_repressor/repl_initiator"/>
</dbReference>
<dbReference type="OrthoDB" id="9807019at2"/>
<dbReference type="SUPFAM" id="SSF52540">
    <property type="entry name" value="P-loop containing nucleoside triphosphate hydrolases"/>
    <property type="match status" value="1"/>
</dbReference>
<keyword evidence="5 8" id="KW-0067">ATP-binding</keyword>
<dbReference type="GO" id="GO:0005886">
    <property type="term" value="C:plasma membrane"/>
    <property type="evidence" value="ECO:0007669"/>
    <property type="project" value="TreeGrafter"/>
</dbReference>
<keyword evidence="3 8" id="KW-0235">DNA replication</keyword>
<keyword evidence="6 8" id="KW-0446">Lipid-binding</keyword>
<dbReference type="InterPro" id="IPR003593">
    <property type="entry name" value="AAA+_ATPase"/>
</dbReference>
<dbReference type="GO" id="GO:0003688">
    <property type="term" value="F:DNA replication origin binding"/>
    <property type="evidence" value="ECO:0007669"/>
    <property type="project" value="UniProtKB-UniRule"/>
</dbReference>
<feature type="region of interest" description="Disordered" evidence="12">
    <location>
        <begin position="90"/>
        <end position="111"/>
    </location>
</feature>
<dbReference type="InterPro" id="IPR013317">
    <property type="entry name" value="DnaA_dom"/>
</dbReference>
<dbReference type="Pfam" id="PF08299">
    <property type="entry name" value="Bac_DnaA_C"/>
    <property type="match status" value="1"/>
</dbReference>
<evidence type="ECO:0000256" key="10">
    <source>
        <dbReference type="RuleBase" id="RU000577"/>
    </source>
</evidence>
<dbReference type="Proteomes" id="UP000053372">
    <property type="component" value="Unassembled WGS sequence"/>
</dbReference>
<dbReference type="SMART" id="SM00760">
    <property type="entry name" value="Bac_DnaA_C"/>
    <property type="match status" value="1"/>
</dbReference>
<dbReference type="CDD" id="cd00009">
    <property type="entry name" value="AAA"/>
    <property type="match status" value="1"/>
</dbReference>
<evidence type="ECO:0000256" key="4">
    <source>
        <dbReference type="ARBA" id="ARBA00022741"/>
    </source>
</evidence>
<dbReference type="PROSITE" id="PS01008">
    <property type="entry name" value="DNAA"/>
    <property type="match status" value="1"/>
</dbReference>
<dbReference type="Gene3D" id="3.40.50.300">
    <property type="entry name" value="P-loop containing nucleotide triphosphate hydrolases"/>
    <property type="match status" value="1"/>
</dbReference>
<feature type="region of interest" description="Domain IV, binds dsDNA" evidence="8">
    <location>
        <begin position="336"/>
        <end position="459"/>
    </location>
</feature>
<dbReference type="Gene3D" id="1.10.1750.10">
    <property type="match status" value="1"/>
</dbReference>
<dbReference type="InterPro" id="IPR038454">
    <property type="entry name" value="DnaA_N_sf"/>
</dbReference>
<dbReference type="PANTHER" id="PTHR30050">
    <property type="entry name" value="CHROMOSOMAL REPLICATION INITIATOR PROTEIN DNAA"/>
    <property type="match status" value="1"/>
</dbReference>
<evidence type="ECO:0000256" key="9">
    <source>
        <dbReference type="NCBIfam" id="TIGR00362"/>
    </source>
</evidence>
<sequence length="459" mass="52481">MEIAIDVLWSQVLERLQLNLSRPTFETWIKTASAQSFEHNCLVIRTPNPFARNWLQKYYINTIANVVQDIVGHPVEIYFTVAQGDEASHISDQKVDWDSPPQGNISQKPVNNQPKTFQLNPKYVFSRFVVGANNRMAHAAALAVAESPGMEFNPLFLCGGVGLGKTHLMQAIGHYRLEFFPDSKIFYVSTEKFTNDFITAIGKKDGMQSFREYYRTADILLVDDIQFIEGKEGTQEEFFHTFNTLYEAGKQVVIASDRPPNQIPRLQERLCSRFSMGLIADIQAPDLETRMAILQKKAEYENIRLPRDVIEYIAANYTSNIRELEGALIRALAYISIWGLPMTVENIAPVLEPPMEKLETTPEIILKVVSENLNISIEDLKGNSRRREISWARQIGMYLMRQNTDLSLPRIGEEFGGKDHTTVLYSCEKITQLRDNNPELTQTLKQLNDRIQMNSRPKK</sequence>
<dbReference type="InterPro" id="IPR020591">
    <property type="entry name" value="Chromosome_initiator_DnaA-like"/>
</dbReference>
<dbReference type="Pfam" id="PF11638">
    <property type="entry name" value="DnaA_N"/>
    <property type="match status" value="1"/>
</dbReference>
<dbReference type="AlphaFoldDB" id="A0A0V7ZBD8"/>
<dbReference type="GO" id="GO:0006275">
    <property type="term" value="P:regulation of DNA replication"/>
    <property type="evidence" value="ECO:0007669"/>
    <property type="project" value="UniProtKB-UniRule"/>
</dbReference>
<keyword evidence="7 8" id="KW-0238">DNA-binding</keyword>
<accession>A0A0V7ZBD8</accession>
<evidence type="ECO:0000256" key="3">
    <source>
        <dbReference type="ARBA" id="ARBA00022705"/>
    </source>
</evidence>
<evidence type="ECO:0000313" key="15">
    <source>
        <dbReference type="EMBL" id="KST61813.1"/>
    </source>
</evidence>
<dbReference type="PRINTS" id="PR00051">
    <property type="entry name" value="DNAA"/>
</dbReference>
<protein>
    <recommendedName>
        <fullName evidence="8 9">Chromosomal replication initiator protein DnaA</fullName>
    </recommendedName>
</protein>
<dbReference type="InterPro" id="IPR027417">
    <property type="entry name" value="P-loop_NTPase"/>
</dbReference>
<dbReference type="EMBL" id="LMTZ01000171">
    <property type="protein sequence ID" value="KST61813.1"/>
    <property type="molecule type" value="Genomic_DNA"/>
</dbReference>
<feature type="binding site" evidence="8">
    <location>
        <position position="164"/>
    </location>
    <ligand>
        <name>ATP</name>
        <dbReference type="ChEBI" id="CHEBI:30616"/>
    </ligand>
</feature>